<dbReference type="EC" id="7.1.1.9" evidence="4"/>
<keyword evidence="7" id="KW-0679">Respiratory chain</keyword>
<comment type="subcellular location">
    <subcellularLocation>
        <location evidence="2">Membrane</location>
        <topology evidence="2">Multi-pass membrane protein</topology>
    </subcellularLocation>
</comment>
<dbReference type="PANTHER" id="PTHR22888">
    <property type="entry name" value="CYTOCHROME C OXIDASE, SUBUNIT II"/>
    <property type="match status" value="1"/>
</dbReference>
<protein>
    <recommendedName>
        <fullName evidence="5">Cytochrome c oxidase subunit 2</fullName>
        <ecNumber evidence="4">7.1.1.9</ecNumber>
    </recommendedName>
    <alternativeName>
        <fullName evidence="16">Cytochrome c oxidase polypeptide II</fullName>
    </alternativeName>
</protein>
<keyword evidence="11" id="KW-1278">Translocase</keyword>
<feature type="domain" description="Cytochrome oxidase subunit II copper A binding" evidence="19">
    <location>
        <begin position="87"/>
        <end position="224"/>
    </location>
</feature>
<keyword evidence="14" id="KW-0186">Copper</keyword>
<evidence type="ECO:0000256" key="9">
    <source>
        <dbReference type="ARBA" id="ARBA00022723"/>
    </source>
</evidence>
<comment type="similarity">
    <text evidence="3">Belongs to the cytochrome c oxidase subunit 2 family.</text>
</comment>
<evidence type="ECO:0000256" key="13">
    <source>
        <dbReference type="ARBA" id="ARBA00022989"/>
    </source>
</evidence>
<name>B4YYF2_AZUFA</name>
<evidence type="ECO:0000256" key="3">
    <source>
        <dbReference type="ARBA" id="ARBA00007866"/>
    </source>
</evidence>
<evidence type="ECO:0000256" key="10">
    <source>
        <dbReference type="ARBA" id="ARBA00022842"/>
    </source>
</evidence>
<comment type="catalytic activity">
    <reaction evidence="17">
        <text>4 Fe(II)-[cytochrome c] + O2 + 8 H(+)(in) = 4 Fe(III)-[cytochrome c] + 2 H2O + 4 H(+)(out)</text>
        <dbReference type="Rhea" id="RHEA:11436"/>
        <dbReference type="Rhea" id="RHEA-COMP:10350"/>
        <dbReference type="Rhea" id="RHEA-COMP:14399"/>
        <dbReference type="ChEBI" id="CHEBI:15377"/>
        <dbReference type="ChEBI" id="CHEBI:15378"/>
        <dbReference type="ChEBI" id="CHEBI:15379"/>
        <dbReference type="ChEBI" id="CHEBI:29033"/>
        <dbReference type="ChEBI" id="CHEBI:29034"/>
        <dbReference type="EC" id="7.1.1.9"/>
    </reaction>
    <physiologicalReaction direction="left-to-right" evidence="17">
        <dbReference type="Rhea" id="RHEA:11437"/>
    </physiologicalReaction>
</comment>
<dbReference type="GO" id="GO:0016020">
    <property type="term" value="C:membrane"/>
    <property type="evidence" value="ECO:0007669"/>
    <property type="project" value="UniProtKB-SubCell"/>
</dbReference>
<evidence type="ECO:0000259" key="19">
    <source>
        <dbReference type="PROSITE" id="PS50857"/>
    </source>
</evidence>
<evidence type="ECO:0000313" key="21">
    <source>
        <dbReference type="EMBL" id="ACD77260.1"/>
    </source>
</evidence>
<feature type="transmembrane region" description="Helical" evidence="18">
    <location>
        <begin position="57"/>
        <end position="79"/>
    </location>
</feature>
<dbReference type="InterPro" id="IPR036257">
    <property type="entry name" value="Cyt_c_oxidase_su2_TM_sf"/>
</dbReference>
<evidence type="ECO:0000256" key="4">
    <source>
        <dbReference type="ARBA" id="ARBA00012949"/>
    </source>
</evidence>
<organism evidence="21">
    <name type="scientific">Azumapecten farreri</name>
    <name type="common">Farrer's scallop</name>
    <name type="synonym">Chlamys farreri</name>
    <dbReference type="NCBI Taxonomy" id="106299"/>
    <lineage>
        <taxon>Eukaryota</taxon>
        <taxon>Metazoa</taxon>
        <taxon>Spiralia</taxon>
        <taxon>Lophotrochozoa</taxon>
        <taxon>Mollusca</taxon>
        <taxon>Bivalvia</taxon>
        <taxon>Autobranchia</taxon>
        <taxon>Pteriomorphia</taxon>
        <taxon>Pectinida</taxon>
        <taxon>Pectinoidea</taxon>
        <taxon>Pectinidae</taxon>
        <taxon>Azumapecten</taxon>
    </lineage>
</organism>
<reference evidence="21" key="1">
    <citation type="journal article" date="2010" name="Mol. Biol. Rep.">
        <title>Complete mitochondrial DNA sequence and phylogenetic analysis of Zhikong scallop Chlamys farreri (Bivalvia: Pectinidae).</title>
        <authorList>
            <person name="Xu K."/>
            <person name="Kanno M."/>
            <person name="Yu H."/>
            <person name="Li Q."/>
            <person name="Kijima A."/>
        </authorList>
    </citation>
    <scope>NUCLEOTIDE SEQUENCE</scope>
    <source>
        <strain evidence="21">Zhikong</strain>
    </source>
</reference>
<gene>
    <name evidence="21" type="primary">COX2</name>
</gene>
<evidence type="ECO:0000256" key="11">
    <source>
        <dbReference type="ARBA" id="ARBA00022967"/>
    </source>
</evidence>
<evidence type="ECO:0000256" key="15">
    <source>
        <dbReference type="ARBA" id="ARBA00023136"/>
    </source>
</evidence>
<evidence type="ECO:0000256" key="17">
    <source>
        <dbReference type="ARBA" id="ARBA00049512"/>
    </source>
</evidence>
<evidence type="ECO:0000256" key="16">
    <source>
        <dbReference type="ARBA" id="ARBA00031389"/>
    </source>
</evidence>
<dbReference type="PROSITE" id="PS50999">
    <property type="entry name" value="COX2_TM"/>
    <property type="match status" value="1"/>
</dbReference>
<evidence type="ECO:0000256" key="12">
    <source>
        <dbReference type="ARBA" id="ARBA00022982"/>
    </source>
</evidence>
<evidence type="ECO:0000256" key="8">
    <source>
        <dbReference type="ARBA" id="ARBA00022692"/>
    </source>
</evidence>
<dbReference type="GO" id="GO:0042773">
    <property type="term" value="P:ATP synthesis coupled electron transport"/>
    <property type="evidence" value="ECO:0007669"/>
    <property type="project" value="TreeGrafter"/>
</dbReference>
<dbReference type="GO" id="GO:0004129">
    <property type="term" value="F:cytochrome-c oxidase activity"/>
    <property type="evidence" value="ECO:0007669"/>
    <property type="project" value="UniProtKB-EC"/>
</dbReference>
<accession>B4YYF2</accession>
<dbReference type="InterPro" id="IPR045187">
    <property type="entry name" value="CcO_II"/>
</dbReference>
<dbReference type="PROSITE" id="PS00078">
    <property type="entry name" value="COX2"/>
    <property type="match status" value="1"/>
</dbReference>
<dbReference type="InterPro" id="IPR001505">
    <property type="entry name" value="Copper_CuA"/>
</dbReference>
<dbReference type="GO" id="GO:0005507">
    <property type="term" value="F:copper ion binding"/>
    <property type="evidence" value="ECO:0007669"/>
    <property type="project" value="InterPro"/>
</dbReference>
<feature type="domain" description="Cytochrome oxidase subunit II transmembrane region profile" evidence="20">
    <location>
        <begin position="1"/>
        <end position="85"/>
    </location>
</feature>
<dbReference type="PRINTS" id="PR01166">
    <property type="entry name" value="CYCOXIDASEII"/>
</dbReference>
<comment type="cofactor">
    <cofactor evidence="1">
        <name>Cu cation</name>
        <dbReference type="ChEBI" id="CHEBI:23378"/>
    </cofactor>
</comment>
<evidence type="ECO:0000256" key="14">
    <source>
        <dbReference type="ARBA" id="ARBA00023008"/>
    </source>
</evidence>
<dbReference type="Gene3D" id="2.60.40.420">
    <property type="entry name" value="Cupredoxins - blue copper proteins"/>
    <property type="match status" value="1"/>
</dbReference>
<evidence type="ECO:0000256" key="2">
    <source>
        <dbReference type="ARBA" id="ARBA00004141"/>
    </source>
</evidence>
<dbReference type="SUPFAM" id="SSF49503">
    <property type="entry name" value="Cupredoxins"/>
    <property type="match status" value="1"/>
</dbReference>
<dbReference type="PROSITE" id="PS50857">
    <property type="entry name" value="COX2_CUA"/>
    <property type="match status" value="1"/>
</dbReference>
<feature type="transmembrane region" description="Helical" evidence="18">
    <location>
        <begin position="20"/>
        <end position="36"/>
    </location>
</feature>
<keyword evidence="21" id="KW-0496">Mitochondrion</keyword>
<dbReference type="PANTHER" id="PTHR22888:SF9">
    <property type="entry name" value="CYTOCHROME C OXIDASE SUBUNIT 2"/>
    <property type="match status" value="1"/>
</dbReference>
<dbReference type="SUPFAM" id="SSF81464">
    <property type="entry name" value="Cytochrome c oxidase subunit II-like, transmembrane region"/>
    <property type="match status" value="1"/>
</dbReference>
<keyword evidence="6" id="KW-0813">Transport</keyword>
<keyword evidence="8 18" id="KW-0812">Transmembrane</keyword>
<dbReference type="InterPro" id="IPR002429">
    <property type="entry name" value="CcO_II-like_C"/>
</dbReference>
<evidence type="ECO:0000256" key="18">
    <source>
        <dbReference type="SAM" id="Phobius"/>
    </source>
</evidence>
<geneLocation type="mitochondrion" evidence="21"/>
<dbReference type="InterPro" id="IPR008972">
    <property type="entry name" value="Cupredoxin"/>
</dbReference>
<sequence length="248" mass="27745">MSFPEPLTLQAYNLQVVYEYALLLSLFVMLIVSWFLRMAVFNRITCATYLECPFLELFWGSFPIVLLVVMCGISTYALYVNDETYKSPALDVTVTGHQWYWSYKIMVGEGCDYMEWDSRLVLREEGSEIGFLDLLTVDRPLMVPINVLVRVFVTSEDVIHSWGAPGMGIKMDAIPGRLTRGLFELKLPGIIFGMCAELCGAMHSMMPTIVEGVPLAVYESWLGYLAGSSDLGVVDPGPSGPGSRYWSV</sequence>
<evidence type="ECO:0000259" key="20">
    <source>
        <dbReference type="PROSITE" id="PS50999"/>
    </source>
</evidence>
<dbReference type="AlphaFoldDB" id="B4YYF2"/>
<keyword evidence="15 18" id="KW-0472">Membrane</keyword>
<evidence type="ECO:0000256" key="6">
    <source>
        <dbReference type="ARBA" id="ARBA00022448"/>
    </source>
</evidence>
<keyword evidence="13 18" id="KW-1133">Transmembrane helix</keyword>
<keyword evidence="10" id="KW-0460">Magnesium</keyword>
<dbReference type="InterPro" id="IPR011759">
    <property type="entry name" value="Cyt_c_oxidase_su2_TM_dom"/>
</dbReference>
<keyword evidence="12" id="KW-0249">Electron transport</keyword>
<evidence type="ECO:0000256" key="5">
    <source>
        <dbReference type="ARBA" id="ARBA00015946"/>
    </source>
</evidence>
<evidence type="ECO:0000256" key="7">
    <source>
        <dbReference type="ARBA" id="ARBA00022660"/>
    </source>
</evidence>
<dbReference type="Gene3D" id="1.10.287.90">
    <property type="match status" value="1"/>
</dbReference>
<dbReference type="EMBL" id="EU715252">
    <property type="protein sequence ID" value="ACD77260.1"/>
    <property type="molecule type" value="Genomic_DNA"/>
</dbReference>
<evidence type="ECO:0000256" key="1">
    <source>
        <dbReference type="ARBA" id="ARBA00001935"/>
    </source>
</evidence>
<dbReference type="Pfam" id="PF00116">
    <property type="entry name" value="COX2"/>
    <property type="match status" value="1"/>
</dbReference>
<proteinExistence type="inferred from homology"/>
<keyword evidence="9" id="KW-0479">Metal-binding</keyword>